<dbReference type="PROSITE" id="PS51257">
    <property type="entry name" value="PROKAR_LIPOPROTEIN"/>
    <property type="match status" value="1"/>
</dbReference>
<dbReference type="InterPro" id="IPR025411">
    <property type="entry name" value="DUF4136"/>
</dbReference>
<feature type="chain" id="PRO_5021491737" evidence="1">
    <location>
        <begin position="20"/>
        <end position="211"/>
    </location>
</feature>
<evidence type="ECO:0000256" key="1">
    <source>
        <dbReference type="SAM" id="SignalP"/>
    </source>
</evidence>
<evidence type="ECO:0000313" key="3">
    <source>
        <dbReference type="EMBL" id="TPG56641.1"/>
    </source>
</evidence>
<gene>
    <name evidence="3" type="ORF">EAH76_03690</name>
</gene>
<reference evidence="3 4" key="1">
    <citation type="journal article" date="2019" name="Environ. Microbiol.">
        <title>Species interactions and distinct microbial communities in high Arctic permafrost affected cryosols are associated with the CH4 and CO2 gas fluxes.</title>
        <authorList>
            <person name="Altshuler I."/>
            <person name="Hamel J."/>
            <person name="Turney S."/>
            <person name="Magnuson E."/>
            <person name="Levesque R."/>
            <person name="Greer C."/>
            <person name="Whyte L.G."/>
        </authorList>
    </citation>
    <scope>NUCLEOTIDE SEQUENCE [LARGE SCALE GENOMIC DNA]</scope>
    <source>
        <strain evidence="3 4">E6.1</strain>
    </source>
</reference>
<organism evidence="3 4">
    <name type="scientific">Sphingomonas glacialis</name>
    <dbReference type="NCBI Taxonomy" id="658225"/>
    <lineage>
        <taxon>Bacteria</taxon>
        <taxon>Pseudomonadati</taxon>
        <taxon>Pseudomonadota</taxon>
        <taxon>Alphaproteobacteria</taxon>
        <taxon>Sphingomonadales</taxon>
        <taxon>Sphingomonadaceae</taxon>
        <taxon>Sphingomonas</taxon>
    </lineage>
</organism>
<evidence type="ECO:0000313" key="4">
    <source>
        <dbReference type="Proteomes" id="UP000319931"/>
    </source>
</evidence>
<keyword evidence="1" id="KW-0732">Signal</keyword>
<dbReference type="OrthoDB" id="7428103at2"/>
<accession>A0A502G500</accession>
<dbReference type="RefSeq" id="WP_140848198.1">
    <property type="nucleotide sequence ID" value="NZ_RCZC01000001.1"/>
</dbReference>
<protein>
    <submittedName>
        <fullName evidence="3">DUF4136 domain-containing protein</fullName>
    </submittedName>
</protein>
<name>A0A502G500_9SPHN</name>
<dbReference type="AlphaFoldDB" id="A0A502G500"/>
<comment type="caution">
    <text evidence="3">The sequence shown here is derived from an EMBL/GenBank/DDBJ whole genome shotgun (WGS) entry which is preliminary data.</text>
</comment>
<keyword evidence="4" id="KW-1185">Reference proteome</keyword>
<dbReference type="EMBL" id="RCZC01000001">
    <property type="protein sequence ID" value="TPG56641.1"/>
    <property type="molecule type" value="Genomic_DNA"/>
</dbReference>
<evidence type="ECO:0000259" key="2">
    <source>
        <dbReference type="Pfam" id="PF13590"/>
    </source>
</evidence>
<dbReference type="Proteomes" id="UP000319931">
    <property type="component" value="Unassembled WGS sequence"/>
</dbReference>
<dbReference type="Pfam" id="PF13590">
    <property type="entry name" value="DUF4136"/>
    <property type="match status" value="1"/>
</dbReference>
<feature type="signal peptide" evidence="1">
    <location>
        <begin position="1"/>
        <end position="19"/>
    </location>
</feature>
<feature type="domain" description="DUF4136" evidence="2">
    <location>
        <begin position="57"/>
        <end position="201"/>
    </location>
</feature>
<proteinExistence type="predicted"/>
<sequence length="211" mass="21143">MKLALGMAIAAAASLSACATTTTSGPVEVTRFHLGSMAAPLETGTLAVEPAPGGGPASLEFKTYAAAVQTEALAHGFTVPKTDPEAQYLAVVGFTRTTRPAAPRSGGSGVSIGLGGGGYSGGGYRGGGGGVGLGGGISFPIGKQKYRTVVLTDLTVQIRRRRDATVIWEGHAQTFSPGEAPSAQANAAAAKLSHALFLGFPGESGRTITVR</sequence>